<evidence type="ECO:0000313" key="3">
    <source>
        <dbReference type="Proteomes" id="UP000308092"/>
    </source>
</evidence>
<dbReference type="STRING" id="1220188.A0A4S3J723"/>
<feature type="signal peptide" evidence="1">
    <location>
        <begin position="1"/>
        <end position="29"/>
    </location>
</feature>
<dbReference type="AlphaFoldDB" id="A0A4S3J723"/>
<comment type="caution">
    <text evidence="2">The sequence shown here is derived from an EMBL/GenBank/DDBJ whole genome shotgun (WGS) entry which is preliminary data.</text>
</comment>
<feature type="chain" id="PRO_5020903357" evidence="1">
    <location>
        <begin position="30"/>
        <end position="340"/>
    </location>
</feature>
<dbReference type="Proteomes" id="UP000308092">
    <property type="component" value="Unassembled WGS sequence"/>
</dbReference>
<keyword evidence="3" id="KW-1185">Reference proteome</keyword>
<evidence type="ECO:0000313" key="2">
    <source>
        <dbReference type="EMBL" id="THC90582.1"/>
    </source>
</evidence>
<reference evidence="2 3" key="1">
    <citation type="submission" date="2019-03" db="EMBL/GenBank/DDBJ databases">
        <title>The genome sequence of a newly discovered highly antifungal drug resistant Aspergillus species, Aspergillus tanneri NIH 1004.</title>
        <authorList>
            <person name="Mounaud S."/>
            <person name="Singh I."/>
            <person name="Joardar V."/>
            <person name="Pakala S."/>
            <person name="Pakala S."/>
            <person name="Venepally P."/>
            <person name="Hoover J."/>
            <person name="Nierman W."/>
            <person name="Chung J."/>
            <person name="Losada L."/>
        </authorList>
    </citation>
    <scope>NUCLEOTIDE SEQUENCE [LARGE SCALE GENOMIC DNA]</scope>
    <source>
        <strain evidence="2 3">NIH1004</strain>
    </source>
</reference>
<evidence type="ECO:0000256" key="1">
    <source>
        <dbReference type="SAM" id="SignalP"/>
    </source>
</evidence>
<sequence>MISNILATHLLSGFLFALALLYLCQGGAARALHAYSADEHFLLENATLPLNPREDHHAENLLHFLSKRTPPKTVEEGARKAESELLCYFGADNAPTQATWKEEDLNRWYSDTNYYDDEWDKPPDGISLTGKTLAREMAALKIPTKIGDRGLQKFHWRQDKRFEYKGEQSDATNGFYKGVMSVERGFISAEDNSSPKQEPDDPHPPLYKMSDVYFLEWQRQAGGSNNVKKLRYFLRYHVVNLDTLAIIKEITNGYTTLQEWPGTEFTIYKKVKGQVQGTDEGKALLRTPNGVAVAYFLLTNKRVLGKRIPDTVRIWKTQEGLNEDITWVHMLFHIVEYKGI</sequence>
<dbReference type="EMBL" id="SOSA01000505">
    <property type="protein sequence ID" value="THC90582.1"/>
    <property type="molecule type" value="Genomic_DNA"/>
</dbReference>
<keyword evidence="1" id="KW-0732">Signal</keyword>
<gene>
    <name evidence="2" type="ORF">EYZ11_009961</name>
</gene>
<accession>A0A4S3J723</accession>
<dbReference type="VEuPathDB" id="FungiDB:EYZ11_009961"/>
<proteinExistence type="predicted"/>
<protein>
    <submittedName>
        <fullName evidence="2">Uncharacterized protein</fullName>
    </submittedName>
</protein>
<organism evidence="2 3">
    <name type="scientific">Aspergillus tanneri</name>
    <dbReference type="NCBI Taxonomy" id="1220188"/>
    <lineage>
        <taxon>Eukaryota</taxon>
        <taxon>Fungi</taxon>
        <taxon>Dikarya</taxon>
        <taxon>Ascomycota</taxon>
        <taxon>Pezizomycotina</taxon>
        <taxon>Eurotiomycetes</taxon>
        <taxon>Eurotiomycetidae</taxon>
        <taxon>Eurotiales</taxon>
        <taxon>Aspergillaceae</taxon>
        <taxon>Aspergillus</taxon>
        <taxon>Aspergillus subgen. Circumdati</taxon>
    </lineage>
</organism>
<name>A0A4S3J723_9EURO</name>